<comment type="caution">
    <text evidence="2">The sequence shown here is derived from an EMBL/GenBank/DDBJ whole genome shotgun (WGS) entry which is preliminary data.</text>
</comment>
<reference evidence="2 3" key="1">
    <citation type="submission" date="2016-10" db="EMBL/GenBank/DDBJ databases">
        <authorList>
            <person name="Varghese N."/>
            <person name="Submissions S."/>
        </authorList>
    </citation>
    <scope>NUCLEOTIDE SEQUENCE [LARGE SCALE GENOMIC DNA]</scope>
    <source>
        <strain evidence="2 3">PDC82</strain>
    </source>
</reference>
<feature type="transmembrane region" description="Helical" evidence="1">
    <location>
        <begin position="54"/>
        <end position="77"/>
    </location>
</feature>
<name>A0A3G2CSS1_9HYPH</name>
<evidence type="ECO:0000256" key="1">
    <source>
        <dbReference type="SAM" id="Phobius"/>
    </source>
</evidence>
<keyword evidence="1" id="KW-0472">Membrane</keyword>
<accession>A0A3G2CSS1</accession>
<dbReference type="GeneID" id="1134767"/>
<dbReference type="Proteomes" id="UP000198917">
    <property type="component" value="Unassembled WGS sequence"/>
</dbReference>
<dbReference type="EMBL" id="FNEW01000004">
    <property type="protein sequence ID" value="SDK10904.1"/>
    <property type="molecule type" value="Genomic_DNA"/>
</dbReference>
<keyword evidence="1" id="KW-0812">Transmembrane</keyword>
<keyword evidence="1" id="KW-1133">Transmembrane helix</keyword>
<organism evidence="2 3">
    <name type="scientific">Agrobacterium fabrum</name>
    <dbReference type="NCBI Taxonomy" id="1176649"/>
    <lineage>
        <taxon>Bacteria</taxon>
        <taxon>Pseudomonadati</taxon>
        <taxon>Pseudomonadota</taxon>
        <taxon>Alphaproteobacteria</taxon>
        <taxon>Hyphomicrobiales</taxon>
        <taxon>Rhizobiaceae</taxon>
        <taxon>Rhizobium/Agrobacterium group</taxon>
        <taxon>Agrobacterium</taxon>
        <taxon>Agrobacterium tumefaciens complex</taxon>
    </lineage>
</organism>
<evidence type="ECO:0000313" key="3">
    <source>
        <dbReference type="Proteomes" id="UP000198917"/>
    </source>
</evidence>
<sequence>MGLSMTSVGQGGGALQFSASFTETALLASLAILSLALSCWLARYPRKTSVGIMLGVLLGIFVFNVAAGFVAFLGNVLPFGQIDFWLSNFLTGIFR</sequence>
<gene>
    <name evidence="2" type="ORF">SAMN05428983_3872</name>
</gene>
<dbReference type="RefSeq" id="WP_010972523.1">
    <property type="nucleotide sequence ID" value="NZ_CP033034.1"/>
</dbReference>
<proteinExistence type="predicted"/>
<protein>
    <submittedName>
        <fullName evidence="2">Uncharacterized protein</fullName>
    </submittedName>
</protein>
<feature type="transmembrane region" description="Helical" evidence="1">
    <location>
        <begin position="25"/>
        <end position="42"/>
    </location>
</feature>
<evidence type="ECO:0000313" key="2">
    <source>
        <dbReference type="EMBL" id="SDK10904.1"/>
    </source>
</evidence>
<dbReference type="AlphaFoldDB" id="A0A3G2CSS1"/>